<dbReference type="Proteomes" id="UP001214043">
    <property type="component" value="Chromosome"/>
</dbReference>
<sequence length="167" mass="18344">MLIKKAPLNGDGSETVLIRIGTETEVKLRKDVCNQTGVRLMDEHAYENWTQDRCAGLDISLGQRHGLSRLLKLAREERQSLRADLDDIKAARAAADRSLEACLQQGEAGLERQTALRRLLNSLDRSGDAIREKLAVVQGEAIRLDGLISPNGGSHVVPLQQAVRKTA</sequence>
<dbReference type="RefSeq" id="WP_274492185.1">
    <property type="nucleotide sequence ID" value="NZ_CP118166.1"/>
</dbReference>
<dbReference type="AlphaFoldDB" id="A0AAE9ZA49"/>
<name>A0AAE9ZA49_9PROT</name>
<gene>
    <name evidence="1" type="ORF">PUV54_10485</name>
</gene>
<dbReference type="EMBL" id="CP118166">
    <property type="protein sequence ID" value="WDI30384.1"/>
    <property type="molecule type" value="Genomic_DNA"/>
</dbReference>
<evidence type="ECO:0000313" key="2">
    <source>
        <dbReference type="Proteomes" id="UP001214043"/>
    </source>
</evidence>
<reference evidence="1" key="1">
    <citation type="submission" date="2023-02" db="EMBL/GenBank/DDBJ databases">
        <title>Genome sequence of Hyphococcus flavus.</title>
        <authorList>
            <person name="Rong J.-C."/>
            <person name="Zhao Q."/>
            <person name="Yi M."/>
            <person name="Wu J.-Y."/>
        </authorList>
    </citation>
    <scope>NUCLEOTIDE SEQUENCE</scope>
    <source>
        <strain evidence="1">MCCC 1K03223</strain>
    </source>
</reference>
<proteinExistence type="predicted"/>
<keyword evidence="2" id="KW-1185">Reference proteome</keyword>
<accession>A0AAE9ZA49</accession>
<organism evidence="1 2">
    <name type="scientific">Hyphococcus flavus</name>
    <dbReference type="NCBI Taxonomy" id="1866326"/>
    <lineage>
        <taxon>Bacteria</taxon>
        <taxon>Pseudomonadati</taxon>
        <taxon>Pseudomonadota</taxon>
        <taxon>Alphaproteobacteria</taxon>
        <taxon>Parvularculales</taxon>
        <taxon>Parvularculaceae</taxon>
        <taxon>Hyphococcus</taxon>
    </lineage>
</organism>
<evidence type="ECO:0000313" key="1">
    <source>
        <dbReference type="EMBL" id="WDI30384.1"/>
    </source>
</evidence>
<dbReference type="KEGG" id="hfl:PUV54_10485"/>
<protein>
    <submittedName>
        <fullName evidence="1">Uncharacterized protein</fullName>
    </submittedName>
</protein>